<organism evidence="1 2">
    <name type="scientific">Anopheles christyi</name>
    <dbReference type="NCBI Taxonomy" id="43041"/>
    <lineage>
        <taxon>Eukaryota</taxon>
        <taxon>Metazoa</taxon>
        <taxon>Ecdysozoa</taxon>
        <taxon>Arthropoda</taxon>
        <taxon>Hexapoda</taxon>
        <taxon>Insecta</taxon>
        <taxon>Pterygota</taxon>
        <taxon>Neoptera</taxon>
        <taxon>Endopterygota</taxon>
        <taxon>Diptera</taxon>
        <taxon>Nematocera</taxon>
        <taxon>Culicoidea</taxon>
        <taxon>Culicidae</taxon>
        <taxon>Anophelinae</taxon>
        <taxon>Anopheles</taxon>
    </lineage>
</organism>
<reference evidence="1" key="2">
    <citation type="submission" date="2020-05" db="UniProtKB">
        <authorList>
            <consortium name="EnsemblMetazoa"/>
        </authorList>
    </citation>
    <scope>IDENTIFICATION</scope>
    <source>
        <strain evidence="1">ACHKN1017</strain>
    </source>
</reference>
<evidence type="ECO:0000313" key="2">
    <source>
        <dbReference type="Proteomes" id="UP000075881"/>
    </source>
</evidence>
<dbReference type="AlphaFoldDB" id="A0A182JT13"/>
<reference evidence="2" key="1">
    <citation type="submission" date="2013-03" db="EMBL/GenBank/DDBJ databases">
        <title>The Genome Sequence of Anopheles christyi ACHKN1017.</title>
        <authorList>
            <consortium name="The Broad Institute Genomics Platform"/>
            <person name="Neafsey D.E."/>
            <person name="Besansky N."/>
            <person name="Walker B."/>
            <person name="Young S.K."/>
            <person name="Zeng Q."/>
            <person name="Gargeya S."/>
            <person name="Fitzgerald M."/>
            <person name="Haas B."/>
            <person name="Abouelleil A."/>
            <person name="Allen A.W."/>
            <person name="Alvarado L."/>
            <person name="Arachchi H.M."/>
            <person name="Berlin A.M."/>
            <person name="Chapman S.B."/>
            <person name="Gainer-Dewar J."/>
            <person name="Goldberg J."/>
            <person name="Griggs A."/>
            <person name="Gujja S."/>
            <person name="Hansen M."/>
            <person name="Howarth C."/>
            <person name="Imamovic A."/>
            <person name="Ireland A."/>
            <person name="Larimer J."/>
            <person name="McCowan C."/>
            <person name="Murphy C."/>
            <person name="Pearson M."/>
            <person name="Poon T.W."/>
            <person name="Priest M."/>
            <person name="Roberts A."/>
            <person name="Saif S."/>
            <person name="Shea T."/>
            <person name="Sisk P."/>
            <person name="Sykes S."/>
            <person name="Wortman J."/>
            <person name="Nusbaum C."/>
            <person name="Birren B."/>
        </authorList>
    </citation>
    <scope>NUCLEOTIDE SEQUENCE [LARGE SCALE GENOMIC DNA]</scope>
    <source>
        <strain evidence="2">ACHKN1017</strain>
    </source>
</reference>
<accession>A0A182JT13</accession>
<dbReference type="STRING" id="43041.A0A182JT13"/>
<evidence type="ECO:0000313" key="1">
    <source>
        <dbReference type="EnsemblMetazoa" id="ACHR001645-PA"/>
    </source>
</evidence>
<protein>
    <submittedName>
        <fullName evidence="1">Uncharacterized protein</fullName>
    </submittedName>
</protein>
<sequence length="250" mass="26478">MTFYRALNWKHASNYCPKKQTMTTVVAQSADLEKVEAEETIANLAETAPYVKLVTNISAEQDRRNEPTSGGEKVLLCVKNDTSTVVSSEPVLHTRVLREQNTVKTATLPKPAATSTGSRPVSVTASIFTSLPSGGSASGSEKARAFNKPTVCGATQQQQPSAAASLQSVTAKLFVSLPPTTSAGIGGGACGAGSKPQHATEKIFAPRTEDMNKGFLMFSEEEPGLTIKSFYDYGSLFSVSVPLVLTTSDH</sequence>
<keyword evidence="2" id="KW-1185">Reference proteome</keyword>
<dbReference type="EnsemblMetazoa" id="ACHR001645-RA">
    <property type="protein sequence ID" value="ACHR001645-PA"/>
    <property type="gene ID" value="ACHR001645"/>
</dbReference>
<dbReference type="VEuPathDB" id="VectorBase:ACHR001645"/>
<dbReference type="Proteomes" id="UP000075881">
    <property type="component" value="Unassembled WGS sequence"/>
</dbReference>
<proteinExistence type="predicted"/>
<name>A0A182JT13_9DIPT</name>